<comment type="caution">
    <text evidence="2">The sequence shown here is derived from an EMBL/GenBank/DDBJ whole genome shotgun (WGS) entry which is preliminary data.</text>
</comment>
<evidence type="ECO:0000313" key="2">
    <source>
        <dbReference type="EMBL" id="EYD74317.1"/>
    </source>
</evidence>
<dbReference type="GO" id="GO:0050660">
    <property type="term" value="F:flavin adenine dinucleotide binding"/>
    <property type="evidence" value="ECO:0007669"/>
    <property type="project" value="InterPro"/>
</dbReference>
<dbReference type="HOGENOM" id="CLU_2013585_0_0_5"/>
<reference evidence="2 3" key="1">
    <citation type="submission" date="2013-02" db="EMBL/GenBank/DDBJ databases">
        <authorList>
            <person name="Fiebig A."/>
            <person name="Goeker M."/>
            <person name="Klenk H.-P.P."/>
        </authorList>
    </citation>
    <scope>NUCLEOTIDE SEQUENCE [LARGE SCALE GENOMIC DNA]</scope>
    <source>
        <strain evidence="2 3">DSM 19309</strain>
    </source>
</reference>
<evidence type="ECO:0000313" key="3">
    <source>
        <dbReference type="Proteomes" id="UP000019666"/>
    </source>
</evidence>
<gene>
    <name evidence="2" type="ORF">Rumeso_04181</name>
</gene>
<dbReference type="STRING" id="442562.Rumeso_04181"/>
<dbReference type="AlphaFoldDB" id="A0A017HIH4"/>
<dbReference type="Pfam" id="PF00941">
    <property type="entry name" value="FAD_binding_5"/>
    <property type="match status" value="1"/>
</dbReference>
<dbReference type="Proteomes" id="UP000019666">
    <property type="component" value="Unassembled WGS sequence"/>
</dbReference>
<keyword evidence="3" id="KW-1185">Reference proteome</keyword>
<dbReference type="InterPro" id="IPR016169">
    <property type="entry name" value="FAD-bd_PCMH_sub2"/>
</dbReference>
<name>A0A017HIH4_9RHOB</name>
<dbReference type="EMBL" id="AOSK01000118">
    <property type="protein sequence ID" value="EYD74317.1"/>
    <property type="molecule type" value="Genomic_DNA"/>
</dbReference>
<protein>
    <submittedName>
        <fullName evidence="2">Periplasmic aromatic aldehyde oxidoreductase, FAD binding protein subunit YagS</fullName>
    </submittedName>
</protein>
<proteinExistence type="predicted"/>
<dbReference type="InterPro" id="IPR036318">
    <property type="entry name" value="FAD-bd_PCMH-like_sf"/>
</dbReference>
<dbReference type="SUPFAM" id="SSF56176">
    <property type="entry name" value="FAD-binding/transporter-associated domain-like"/>
    <property type="match status" value="1"/>
</dbReference>
<dbReference type="InterPro" id="IPR002346">
    <property type="entry name" value="Mopterin_DH_FAD-bd"/>
</dbReference>
<dbReference type="GO" id="GO:0016491">
    <property type="term" value="F:oxidoreductase activity"/>
    <property type="evidence" value="ECO:0007669"/>
    <property type="project" value="InterPro"/>
</dbReference>
<feature type="domain" description="Molybdopterin dehydrogenase FAD-binding" evidence="1">
    <location>
        <begin position="1"/>
        <end position="110"/>
    </location>
</feature>
<organism evidence="2 3">
    <name type="scientific">Rubellimicrobium mesophilum DSM 19309</name>
    <dbReference type="NCBI Taxonomy" id="442562"/>
    <lineage>
        <taxon>Bacteria</taxon>
        <taxon>Pseudomonadati</taxon>
        <taxon>Pseudomonadota</taxon>
        <taxon>Alphaproteobacteria</taxon>
        <taxon>Rhodobacterales</taxon>
        <taxon>Roseobacteraceae</taxon>
        <taxon>Rubellimicrobium</taxon>
    </lineage>
</organism>
<dbReference type="Gene3D" id="3.30.465.10">
    <property type="match status" value="1"/>
</dbReference>
<accession>A0A017HIH4</accession>
<dbReference type="PATRIC" id="fig|442562.3.peg.4117"/>
<evidence type="ECO:0000259" key="1">
    <source>
        <dbReference type="Pfam" id="PF00941"/>
    </source>
</evidence>
<sequence>MATLAGNVLQRTRCHYFRDRQCAACNKRETGSGCAVLECRNRRLAVLGTSERCIANYSGDFAIALVTLRAEVTVRGTDGSERTLPFENLHRPSGDAPHIETTLAPGDLITGCRPGRGPAARPT</sequence>